<evidence type="ECO:0000259" key="6">
    <source>
        <dbReference type="PROSITE" id="PS50937"/>
    </source>
</evidence>
<accession>A0ABY4S5F3</accession>
<dbReference type="EMBL" id="CP097635">
    <property type="protein sequence ID" value="URI06948.1"/>
    <property type="molecule type" value="Genomic_DNA"/>
</dbReference>
<feature type="region of interest" description="Disordered" evidence="5">
    <location>
        <begin position="365"/>
        <end position="389"/>
    </location>
</feature>
<name>A0ABY4S5F3_AQUTE</name>
<proteinExistence type="predicted"/>
<feature type="region of interest" description="Disordered" evidence="5">
    <location>
        <begin position="1"/>
        <end position="23"/>
    </location>
</feature>
<evidence type="ECO:0000256" key="3">
    <source>
        <dbReference type="ARBA" id="ARBA00023125"/>
    </source>
</evidence>
<evidence type="ECO:0000256" key="1">
    <source>
        <dbReference type="ARBA" id="ARBA00022491"/>
    </source>
</evidence>
<evidence type="ECO:0000313" key="8">
    <source>
        <dbReference type="Proteomes" id="UP001056201"/>
    </source>
</evidence>
<dbReference type="PROSITE" id="PS50937">
    <property type="entry name" value="HTH_MERR_2"/>
    <property type="match status" value="1"/>
</dbReference>
<keyword evidence="8" id="KW-1185">Reference proteome</keyword>
<reference evidence="7" key="1">
    <citation type="submission" date="2022-05" db="EMBL/GenBank/DDBJ databases">
        <title>An RpoN-dependent PEP-CTERM gene is involved in floc formation of an Aquincola tertiaricarbonis strain.</title>
        <authorList>
            <person name="Qiu D."/>
            <person name="Xia M."/>
        </authorList>
    </citation>
    <scope>NUCLEOTIDE SEQUENCE</scope>
    <source>
        <strain evidence="7">RN12</strain>
    </source>
</reference>
<keyword evidence="3" id="KW-0238">DNA-binding</keyword>
<feature type="domain" description="HTH merR-type" evidence="6">
    <location>
        <begin position="23"/>
        <end position="89"/>
    </location>
</feature>
<dbReference type="PANTHER" id="PTHR30204:SF69">
    <property type="entry name" value="MERR-FAMILY TRANSCRIPTIONAL REGULATOR"/>
    <property type="match status" value="1"/>
</dbReference>
<dbReference type="InterPro" id="IPR047057">
    <property type="entry name" value="MerR_fam"/>
</dbReference>
<protein>
    <submittedName>
        <fullName evidence="7">MerR family transcriptional regulator</fullName>
    </submittedName>
</protein>
<gene>
    <name evidence="7" type="ORF">MW290_13740</name>
</gene>
<dbReference type="InterPro" id="IPR009061">
    <property type="entry name" value="DNA-bd_dom_put_sf"/>
</dbReference>
<dbReference type="PANTHER" id="PTHR30204">
    <property type="entry name" value="REDOX-CYCLING DRUG-SENSING TRANSCRIPTIONAL ACTIVATOR SOXR"/>
    <property type="match status" value="1"/>
</dbReference>
<evidence type="ECO:0000313" key="7">
    <source>
        <dbReference type="EMBL" id="URI06948.1"/>
    </source>
</evidence>
<dbReference type="RefSeq" id="WP_250195213.1">
    <property type="nucleotide sequence ID" value="NZ_CP097635.1"/>
</dbReference>
<evidence type="ECO:0000256" key="5">
    <source>
        <dbReference type="SAM" id="MobiDB-lite"/>
    </source>
</evidence>
<keyword evidence="1" id="KW-0678">Repressor</keyword>
<dbReference type="Proteomes" id="UP001056201">
    <property type="component" value="Chromosome 1"/>
</dbReference>
<organism evidence="7 8">
    <name type="scientific">Aquincola tertiaricarbonis</name>
    <dbReference type="NCBI Taxonomy" id="391953"/>
    <lineage>
        <taxon>Bacteria</taxon>
        <taxon>Pseudomonadati</taxon>
        <taxon>Pseudomonadota</taxon>
        <taxon>Betaproteobacteria</taxon>
        <taxon>Burkholderiales</taxon>
        <taxon>Sphaerotilaceae</taxon>
        <taxon>Aquincola</taxon>
    </lineage>
</organism>
<dbReference type="Pfam" id="PF13411">
    <property type="entry name" value="MerR_1"/>
    <property type="match status" value="1"/>
</dbReference>
<keyword evidence="4" id="KW-0804">Transcription</keyword>
<dbReference type="Gene3D" id="1.10.1660.10">
    <property type="match status" value="1"/>
</dbReference>
<evidence type="ECO:0000256" key="2">
    <source>
        <dbReference type="ARBA" id="ARBA00023015"/>
    </source>
</evidence>
<dbReference type="SUPFAM" id="SSF46955">
    <property type="entry name" value="Putative DNA-binding domain"/>
    <property type="match status" value="1"/>
</dbReference>
<feature type="compositionally biased region" description="Pro residues" evidence="5">
    <location>
        <begin position="1"/>
        <end position="12"/>
    </location>
</feature>
<dbReference type="SMART" id="SM00422">
    <property type="entry name" value="HTH_MERR"/>
    <property type="match status" value="1"/>
</dbReference>
<sequence length="389" mass="40568">MKRPAPENPTSPPETTTASGGSLHRSGAVARMLQMPVATLRVWERRYGLSQPQRSASGQRLYSADEVRRLALLKQLTDRGHAIGQLAGLSMAQLQQVASTHASVLAEHHSMPAPAPAGPAPASRRWQLAVVGSGLGARLQPQWLAGRAAVPVAVLGPYATLAQAQAALAGQAVDAWLLEAPRLHPGWLAEQQAACPALREAPCAVLYRYAADATCQALAEAGLALLREPQPDAVLGPWMAGWLASLALRQAAAAGLAAPGLLPPGPATPDAAEAPLPARRWDDAALAEFAGLSTTIACECPRHVAELLMQLSHFEAYSAECADRGPSDAQLHSYLRRVAATARASFETALEQVALHEGLLPHAIRPSGSQVAEPRAAGPSQGAESPPGG</sequence>
<dbReference type="InterPro" id="IPR000551">
    <property type="entry name" value="MerR-type_HTH_dom"/>
</dbReference>
<evidence type="ECO:0000256" key="4">
    <source>
        <dbReference type="ARBA" id="ARBA00023163"/>
    </source>
</evidence>
<keyword evidence="2" id="KW-0805">Transcription regulation</keyword>
<dbReference type="CDD" id="cd01104">
    <property type="entry name" value="HTH_MlrA-CarA"/>
    <property type="match status" value="1"/>
</dbReference>